<dbReference type="EMBL" id="JBHUJB010000028">
    <property type="protein sequence ID" value="MFD2158570.1"/>
    <property type="molecule type" value="Genomic_DNA"/>
</dbReference>
<gene>
    <name evidence="3" type="ORF">ACFSW8_06650</name>
</gene>
<evidence type="ECO:0000256" key="1">
    <source>
        <dbReference type="SAM" id="SignalP"/>
    </source>
</evidence>
<dbReference type="InterPro" id="IPR013424">
    <property type="entry name" value="Ice-binding_C"/>
</dbReference>
<feature type="domain" description="Ice-binding protein C-terminal" evidence="2">
    <location>
        <begin position="196"/>
        <end position="218"/>
    </location>
</feature>
<reference evidence="4" key="1">
    <citation type="journal article" date="2019" name="Int. J. Syst. Evol. Microbiol.">
        <title>The Global Catalogue of Microorganisms (GCM) 10K type strain sequencing project: providing services to taxonomists for standard genome sequencing and annotation.</title>
        <authorList>
            <consortium name="The Broad Institute Genomics Platform"/>
            <consortium name="The Broad Institute Genome Sequencing Center for Infectious Disease"/>
            <person name="Wu L."/>
            <person name="Ma J."/>
        </authorList>
    </citation>
    <scope>NUCLEOTIDE SEQUENCE [LARGE SCALE GENOMIC DNA]</scope>
    <source>
        <strain evidence="4">CCUG 57942</strain>
    </source>
</reference>
<name>A0ABW4Z9J8_9BACT</name>
<dbReference type="Pfam" id="PF07589">
    <property type="entry name" value="PEP-CTERM"/>
    <property type="match status" value="1"/>
</dbReference>
<evidence type="ECO:0000313" key="4">
    <source>
        <dbReference type="Proteomes" id="UP001597389"/>
    </source>
</evidence>
<protein>
    <submittedName>
        <fullName evidence="3">PEP-CTERM sorting domain-containing protein</fullName>
    </submittedName>
</protein>
<dbReference type="RefSeq" id="WP_377086705.1">
    <property type="nucleotide sequence ID" value="NZ_JBHSJL010000014.1"/>
</dbReference>
<keyword evidence="1" id="KW-0732">Signal</keyword>
<evidence type="ECO:0000313" key="3">
    <source>
        <dbReference type="EMBL" id="MFD2158570.1"/>
    </source>
</evidence>
<proteinExistence type="predicted"/>
<feature type="chain" id="PRO_5046401150" evidence="1">
    <location>
        <begin position="21"/>
        <end position="219"/>
    </location>
</feature>
<comment type="caution">
    <text evidence="3">The sequence shown here is derived from an EMBL/GenBank/DDBJ whole genome shotgun (WGS) entry which is preliminary data.</text>
</comment>
<organism evidence="3 4">
    <name type="scientific">Rubritalea tangerina</name>
    <dbReference type="NCBI Taxonomy" id="430798"/>
    <lineage>
        <taxon>Bacteria</taxon>
        <taxon>Pseudomonadati</taxon>
        <taxon>Verrucomicrobiota</taxon>
        <taxon>Verrucomicrobiia</taxon>
        <taxon>Verrucomicrobiales</taxon>
        <taxon>Rubritaleaceae</taxon>
        <taxon>Rubritalea</taxon>
    </lineage>
</organism>
<evidence type="ECO:0000259" key="2">
    <source>
        <dbReference type="Pfam" id="PF07589"/>
    </source>
</evidence>
<sequence>MKKTILGALTCMATSALCNAATIQFNFDDNDGVVDFNDFGPGVTVSDFVITSGGGTDFLGSSHGGPTDGMARGGARKAAQGGITMSFSVTIDAATTIDLTNLAWENGMDTNGASMTPLWSLAIDNGGTATPTSGTNADITAEGFYGENKASTLTNLTGLTDTTITFTWDLTQEERANSVDIIANTMDDIVLTGTVAVPEPTTSVLLGLGGLALILRRRK</sequence>
<dbReference type="Proteomes" id="UP001597389">
    <property type="component" value="Unassembled WGS sequence"/>
</dbReference>
<keyword evidence="4" id="KW-1185">Reference proteome</keyword>
<feature type="signal peptide" evidence="1">
    <location>
        <begin position="1"/>
        <end position="20"/>
    </location>
</feature>
<accession>A0ABW4Z9J8</accession>
<dbReference type="NCBIfam" id="TIGR02595">
    <property type="entry name" value="PEP_CTERM"/>
    <property type="match status" value="1"/>
</dbReference>